<dbReference type="Pfam" id="PF01553">
    <property type="entry name" value="Acyltransferase"/>
    <property type="match status" value="1"/>
</dbReference>
<dbReference type="EMBL" id="CP162511">
    <property type="protein sequence ID" value="XDI04029.1"/>
    <property type="molecule type" value="Genomic_DNA"/>
</dbReference>
<evidence type="ECO:0000256" key="3">
    <source>
        <dbReference type="SAM" id="MobiDB-lite"/>
    </source>
</evidence>
<dbReference type="PANTHER" id="PTHR10434:SF11">
    <property type="entry name" value="1-ACYL-SN-GLYCEROL-3-PHOSPHATE ACYLTRANSFERASE"/>
    <property type="match status" value="1"/>
</dbReference>
<feature type="domain" description="Phospholipid/glycerol acyltransferase" evidence="4">
    <location>
        <begin position="68"/>
        <end position="185"/>
    </location>
</feature>
<evidence type="ECO:0000313" key="5">
    <source>
        <dbReference type="EMBL" id="XDI04029.1"/>
    </source>
</evidence>
<gene>
    <name evidence="5" type="ORF">ABFY20_11805</name>
</gene>
<evidence type="ECO:0000259" key="4">
    <source>
        <dbReference type="SMART" id="SM00563"/>
    </source>
</evidence>
<protein>
    <submittedName>
        <fullName evidence="5">Lysophospholipid acyltransferase family protein</fullName>
    </submittedName>
</protein>
<dbReference type="SMART" id="SM00563">
    <property type="entry name" value="PlsC"/>
    <property type="match status" value="1"/>
</dbReference>
<sequence length="264" mass="28347">MSEKHQGEESPGEKHHGLIAPPKDRFTSGTMAAMRFVAQRMLLKPVVWSITRVSVRGHEAVKGVKGAFIVVANHSSHLDAPLIMCGLPRRLGRYLAAGAAADYFFDIWWRRILTALFFNAFPIDRTGTAARQGVSKKLLGRGVPLLVFPEGTRSKTGEMAPFKAGAAALSISCDVPCVPVALVGASLAMPRGRNWPIPGRPPVAVIFGEPMLGLPGETPDQFSARIQREVRRLHSTAAASDEIPALPVIGQKSSQSRTISKGAA</sequence>
<feature type="region of interest" description="Disordered" evidence="3">
    <location>
        <begin position="244"/>
        <end position="264"/>
    </location>
</feature>
<dbReference type="PANTHER" id="PTHR10434">
    <property type="entry name" value="1-ACYL-SN-GLYCEROL-3-PHOSPHATE ACYLTRANSFERASE"/>
    <property type="match status" value="1"/>
</dbReference>
<evidence type="ECO:0000256" key="1">
    <source>
        <dbReference type="ARBA" id="ARBA00022679"/>
    </source>
</evidence>
<accession>A0AB39BCQ4</accession>
<name>A0AB39BCQ4_9MICO</name>
<keyword evidence="2 5" id="KW-0012">Acyltransferase</keyword>
<reference evidence="5" key="1">
    <citation type="submission" date="2024-05" db="EMBL/GenBank/DDBJ databases">
        <title>Herbiconiux sp. A18JL235.</title>
        <authorList>
            <person name="Zhang G."/>
        </authorList>
    </citation>
    <scope>NUCLEOTIDE SEQUENCE</scope>
    <source>
        <strain evidence="5">A18JL235</strain>
    </source>
</reference>
<proteinExistence type="predicted"/>
<feature type="region of interest" description="Disordered" evidence="3">
    <location>
        <begin position="1"/>
        <end position="25"/>
    </location>
</feature>
<dbReference type="CDD" id="cd07989">
    <property type="entry name" value="LPLAT_AGPAT-like"/>
    <property type="match status" value="1"/>
</dbReference>
<evidence type="ECO:0000256" key="2">
    <source>
        <dbReference type="ARBA" id="ARBA00023315"/>
    </source>
</evidence>
<dbReference type="GO" id="GO:0003841">
    <property type="term" value="F:1-acylglycerol-3-phosphate O-acyltransferase activity"/>
    <property type="evidence" value="ECO:0007669"/>
    <property type="project" value="TreeGrafter"/>
</dbReference>
<feature type="compositionally biased region" description="Polar residues" evidence="3">
    <location>
        <begin position="251"/>
        <end position="264"/>
    </location>
</feature>
<dbReference type="AlphaFoldDB" id="A0AB39BCQ4"/>
<dbReference type="RefSeq" id="WP_368496442.1">
    <property type="nucleotide sequence ID" value="NZ_CP162511.1"/>
</dbReference>
<dbReference type="GO" id="GO:0006654">
    <property type="term" value="P:phosphatidic acid biosynthetic process"/>
    <property type="evidence" value="ECO:0007669"/>
    <property type="project" value="TreeGrafter"/>
</dbReference>
<organism evidence="5">
    <name type="scientific">Herbiconiux sp. A18JL235</name>
    <dbReference type="NCBI Taxonomy" id="3152363"/>
    <lineage>
        <taxon>Bacteria</taxon>
        <taxon>Bacillati</taxon>
        <taxon>Actinomycetota</taxon>
        <taxon>Actinomycetes</taxon>
        <taxon>Micrococcales</taxon>
        <taxon>Microbacteriaceae</taxon>
        <taxon>Herbiconiux</taxon>
    </lineage>
</organism>
<dbReference type="SUPFAM" id="SSF69593">
    <property type="entry name" value="Glycerol-3-phosphate (1)-acyltransferase"/>
    <property type="match status" value="1"/>
</dbReference>
<keyword evidence="1" id="KW-0808">Transferase</keyword>
<dbReference type="InterPro" id="IPR002123">
    <property type="entry name" value="Plipid/glycerol_acylTrfase"/>
</dbReference>